<dbReference type="GO" id="GO:0046872">
    <property type="term" value="F:metal ion binding"/>
    <property type="evidence" value="ECO:0007669"/>
    <property type="project" value="UniProtKB-KW"/>
</dbReference>
<name>A0A517N1S2_9BACT</name>
<dbReference type="PRINTS" id="PR01576">
    <property type="entry name" value="PDEFORMYLASE"/>
</dbReference>
<dbReference type="Pfam" id="PF01327">
    <property type="entry name" value="Pep_deformylase"/>
    <property type="match status" value="1"/>
</dbReference>
<dbReference type="EC" id="3.5.1.88" evidence="2"/>
<feature type="binding site" evidence="2">
    <location>
        <position position="110"/>
    </location>
    <ligand>
        <name>Fe cation</name>
        <dbReference type="ChEBI" id="CHEBI:24875"/>
    </ligand>
</feature>
<protein>
    <recommendedName>
        <fullName evidence="2">Peptide deformylase</fullName>
        <shortName evidence="2">PDF</shortName>
        <ecNumber evidence="2">3.5.1.88</ecNumber>
    </recommendedName>
    <alternativeName>
        <fullName evidence="2">Polypeptide deformylase</fullName>
    </alternativeName>
</protein>
<keyword evidence="4" id="KW-1185">Reference proteome</keyword>
<dbReference type="Proteomes" id="UP000319852">
    <property type="component" value="Chromosome"/>
</dbReference>
<sequence length="166" mass="18552">MVAQMFELMYEHEGVGLAANQVDLPYRLFISNVTGDPADREAECVFINPVLSHGKGQAEGSEGCLSIPGVHAPVMRKEKITVEAYNLKGEEISAEVDGLFARVLQHETDHLDGTLFIDRLSETQMAEVRDELEEFEIDFDSRRNTGEMPDEATIAARIAELERLRT</sequence>
<dbReference type="GO" id="GO:0042586">
    <property type="term" value="F:peptide deformylase activity"/>
    <property type="evidence" value="ECO:0007669"/>
    <property type="project" value="UniProtKB-UniRule"/>
</dbReference>
<feature type="binding site" evidence="2">
    <location>
        <position position="64"/>
    </location>
    <ligand>
        <name>Fe cation</name>
        <dbReference type="ChEBI" id="CHEBI:24875"/>
    </ligand>
</feature>
<dbReference type="GO" id="GO:0006412">
    <property type="term" value="P:translation"/>
    <property type="evidence" value="ECO:0007669"/>
    <property type="project" value="UniProtKB-UniRule"/>
</dbReference>
<dbReference type="Gene3D" id="3.90.45.10">
    <property type="entry name" value="Peptide deformylase"/>
    <property type="match status" value="1"/>
</dbReference>
<dbReference type="AlphaFoldDB" id="A0A517N1S2"/>
<feature type="binding site" evidence="2">
    <location>
        <position position="106"/>
    </location>
    <ligand>
        <name>Fe cation</name>
        <dbReference type="ChEBI" id="CHEBI:24875"/>
    </ligand>
</feature>
<dbReference type="NCBIfam" id="NF001159">
    <property type="entry name" value="PRK00150.1-3"/>
    <property type="match status" value="1"/>
</dbReference>
<dbReference type="InterPro" id="IPR023635">
    <property type="entry name" value="Peptide_deformylase"/>
</dbReference>
<dbReference type="InterPro" id="IPR036821">
    <property type="entry name" value="Peptide_deformylase_sf"/>
</dbReference>
<dbReference type="CDD" id="cd00487">
    <property type="entry name" value="Pep_deformylase"/>
    <property type="match status" value="1"/>
</dbReference>
<comment type="catalytic activity">
    <reaction evidence="2">
        <text>N-terminal N-formyl-L-methionyl-[peptide] + H2O = N-terminal L-methionyl-[peptide] + formate</text>
        <dbReference type="Rhea" id="RHEA:24420"/>
        <dbReference type="Rhea" id="RHEA-COMP:10639"/>
        <dbReference type="Rhea" id="RHEA-COMP:10640"/>
        <dbReference type="ChEBI" id="CHEBI:15377"/>
        <dbReference type="ChEBI" id="CHEBI:15740"/>
        <dbReference type="ChEBI" id="CHEBI:49298"/>
        <dbReference type="ChEBI" id="CHEBI:64731"/>
        <dbReference type="EC" id="3.5.1.88"/>
    </reaction>
</comment>
<accession>A0A517N1S2</accession>
<dbReference type="PANTHER" id="PTHR10458:SF22">
    <property type="entry name" value="PEPTIDE DEFORMYLASE"/>
    <property type="match status" value="1"/>
</dbReference>
<dbReference type="PANTHER" id="PTHR10458">
    <property type="entry name" value="PEPTIDE DEFORMYLASE"/>
    <property type="match status" value="1"/>
</dbReference>
<comment type="similarity">
    <text evidence="1 2">Belongs to the polypeptide deformylase family.</text>
</comment>
<gene>
    <name evidence="2 3" type="primary">def</name>
    <name evidence="3" type="ORF">HG15A2_44150</name>
</gene>
<keyword evidence="2" id="KW-0408">Iron</keyword>
<evidence type="ECO:0000256" key="1">
    <source>
        <dbReference type="ARBA" id="ARBA00010759"/>
    </source>
</evidence>
<dbReference type="KEGG" id="amob:HG15A2_44150"/>
<proteinExistence type="inferred from homology"/>
<reference evidence="3 4" key="1">
    <citation type="submission" date="2019-02" db="EMBL/GenBank/DDBJ databases">
        <title>Deep-cultivation of Planctomycetes and their phenomic and genomic characterization uncovers novel biology.</title>
        <authorList>
            <person name="Wiegand S."/>
            <person name="Jogler M."/>
            <person name="Boedeker C."/>
            <person name="Pinto D."/>
            <person name="Vollmers J."/>
            <person name="Rivas-Marin E."/>
            <person name="Kohn T."/>
            <person name="Peeters S.H."/>
            <person name="Heuer A."/>
            <person name="Rast P."/>
            <person name="Oberbeckmann S."/>
            <person name="Bunk B."/>
            <person name="Jeske O."/>
            <person name="Meyerdierks A."/>
            <person name="Storesund J.E."/>
            <person name="Kallscheuer N."/>
            <person name="Luecker S."/>
            <person name="Lage O.M."/>
            <person name="Pohl T."/>
            <person name="Merkel B.J."/>
            <person name="Hornburger P."/>
            <person name="Mueller R.-W."/>
            <person name="Bruemmer F."/>
            <person name="Labrenz M."/>
            <person name="Spormann A.M."/>
            <person name="Op den Camp H."/>
            <person name="Overmann J."/>
            <person name="Amann R."/>
            <person name="Jetten M.S.M."/>
            <person name="Mascher T."/>
            <person name="Medema M.H."/>
            <person name="Devos D.P."/>
            <person name="Kaster A.-K."/>
            <person name="Ovreas L."/>
            <person name="Rohde M."/>
            <person name="Galperin M.Y."/>
            <person name="Jogler C."/>
        </authorList>
    </citation>
    <scope>NUCLEOTIDE SEQUENCE [LARGE SCALE GENOMIC DNA]</scope>
    <source>
        <strain evidence="3 4">HG15A2</strain>
    </source>
</reference>
<evidence type="ECO:0000313" key="3">
    <source>
        <dbReference type="EMBL" id="QDT01073.1"/>
    </source>
</evidence>
<comment type="cofactor">
    <cofactor evidence="2">
        <name>Fe(2+)</name>
        <dbReference type="ChEBI" id="CHEBI:29033"/>
    </cofactor>
    <text evidence="2">Binds 1 Fe(2+) ion.</text>
</comment>
<keyword evidence="2" id="KW-0479">Metal-binding</keyword>
<evidence type="ECO:0000313" key="4">
    <source>
        <dbReference type="Proteomes" id="UP000319852"/>
    </source>
</evidence>
<dbReference type="SUPFAM" id="SSF56420">
    <property type="entry name" value="Peptide deformylase"/>
    <property type="match status" value="1"/>
</dbReference>
<keyword evidence="2 3" id="KW-0378">Hydrolase</keyword>
<keyword evidence="2" id="KW-0648">Protein biosynthesis</keyword>
<evidence type="ECO:0000256" key="2">
    <source>
        <dbReference type="HAMAP-Rule" id="MF_00163"/>
    </source>
</evidence>
<dbReference type="HAMAP" id="MF_00163">
    <property type="entry name" value="Pep_deformylase"/>
    <property type="match status" value="1"/>
</dbReference>
<comment type="function">
    <text evidence="2">Removes the formyl group from the N-terminal Met of newly synthesized proteins. Requires at least a dipeptide for an efficient rate of reaction. N-terminal L-methionine is a prerequisite for activity but the enzyme has broad specificity at other positions.</text>
</comment>
<dbReference type="EMBL" id="CP036263">
    <property type="protein sequence ID" value="QDT01073.1"/>
    <property type="molecule type" value="Genomic_DNA"/>
</dbReference>
<dbReference type="PIRSF" id="PIRSF004749">
    <property type="entry name" value="Pep_def"/>
    <property type="match status" value="1"/>
</dbReference>
<organism evidence="3 4">
    <name type="scientific">Adhaeretor mobilis</name>
    <dbReference type="NCBI Taxonomy" id="1930276"/>
    <lineage>
        <taxon>Bacteria</taxon>
        <taxon>Pseudomonadati</taxon>
        <taxon>Planctomycetota</taxon>
        <taxon>Planctomycetia</taxon>
        <taxon>Pirellulales</taxon>
        <taxon>Lacipirellulaceae</taxon>
        <taxon>Adhaeretor</taxon>
    </lineage>
</organism>
<feature type="active site" evidence="2">
    <location>
        <position position="107"/>
    </location>
</feature>
<dbReference type="NCBIfam" id="TIGR00079">
    <property type="entry name" value="pept_deformyl"/>
    <property type="match status" value="1"/>
</dbReference>